<sequence>MTMVTIMMLMMIIMLVMMMMMMMQTMVVAIGLAAFGADTLRGTPTIPKIQPAPTANDGSGRLRAVPTAADGSGRLRLPNTGSGRLRTAPDGFGRLRLPTTGSGRPRMVPSSEYCTYLTEPLPILVESIGSDSGFVSNLPNTT</sequence>
<dbReference type="AlphaFoldDB" id="A0A182J1K4"/>
<protein>
    <submittedName>
        <fullName evidence="1">Uncharacterized protein</fullName>
    </submittedName>
</protein>
<name>A0A182J1K4_ANOAO</name>
<accession>A0A182J1K4</accession>
<evidence type="ECO:0000313" key="1">
    <source>
        <dbReference type="EnsemblMetazoa" id="AATE009599-PA.1"/>
    </source>
</evidence>
<proteinExistence type="predicted"/>
<reference evidence="1" key="1">
    <citation type="submission" date="2022-08" db="UniProtKB">
        <authorList>
            <consortium name="EnsemblMetazoa"/>
        </authorList>
    </citation>
    <scope>IDENTIFICATION</scope>
    <source>
        <strain evidence="1">EBRO</strain>
    </source>
</reference>
<organism evidence="1">
    <name type="scientific">Anopheles atroparvus</name>
    <name type="common">European mosquito</name>
    <dbReference type="NCBI Taxonomy" id="41427"/>
    <lineage>
        <taxon>Eukaryota</taxon>
        <taxon>Metazoa</taxon>
        <taxon>Ecdysozoa</taxon>
        <taxon>Arthropoda</taxon>
        <taxon>Hexapoda</taxon>
        <taxon>Insecta</taxon>
        <taxon>Pterygota</taxon>
        <taxon>Neoptera</taxon>
        <taxon>Endopterygota</taxon>
        <taxon>Diptera</taxon>
        <taxon>Nematocera</taxon>
        <taxon>Culicoidea</taxon>
        <taxon>Culicidae</taxon>
        <taxon>Anophelinae</taxon>
        <taxon>Anopheles</taxon>
    </lineage>
</organism>
<dbReference type="EnsemblMetazoa" id="AATE009599-RA">
    <property type="protein sequence ID" value="AATE009599-PA.1"/>
    <property type="gene ID" value="AATE009599"/>
</dbReference>
<dbReference type="VEuPathDB" id="VectorBase:AATE009599"/>